<dbReference type="Proteomes" id="UP000515153">
    <property type="component" value="Chromosome V"/>
</dbReference>
<reference evidence="3" key="2">
    <citation type="submission" date="2019-10" db="EMBL/GenBank/DDBJ databases">
        <authorList>
            <consortium name="NCBI Genome Project"/>
        </authorList>
    </citation>
    <scope>NUCLEOTIDE SEQUENCE</scope>
    <source>
        <strain evidence="3">NI907</strain>
    </source>
</reference>
<gene>
    <name evidence="3" type="ORF">PgNI_08024</name>
</gene>
<accession>A0A6P8AWI8</accession>
<organism evidence="2 3">
    <name type="scientific">Pyricularia grisea</name>
    <name type="common">Crabgrass-specific blast fungus</name>
    <name type="synonym">Magnaporthe grisea</name>
    <dbReference type="NCBI Taxonomy" id="148305"/>
    <lineage>
        <taxon>Eukaryota</taxon>
        <taxon>Fungi</taxon>
        <taxon>Dikarya</taxon>
        <taxon>Ascomycota</taxon>
        <taxon>Pezizomycotina</taxon>
        <taxon>Sordariomycetes</taxon>
        <taxon>Sordariomycetidae</taxon>
        <taxon>Magnaporthales</taxon>
        <taxon>Pyriculariaceae</taxon>
        <taxon>Pyricularia</taxon>
    </lineage>
</organism>
<evidence type="ECO:0000313" key="3">
    <source>
        <dbReference type="RefSeq" id="XP_030979260.1"/>
    </source>
</evidence>
<feature type="transmembrane region" description="Helical" evidence="1">
    <location>
        <begin position="12"/>
        <end position="36"/>
    </location>
</feature>
<protein>
    <submittedName>
        <fullName evidence="3">Uncharacterized protein</fullName>
    </submittedName>
</protein>
<dbReference type="GeneID" id="41962935"/>
<dbReference type="RefSeq" id="XP_030979260.1">
    <property type="nucleotide sequence ID" value="XM_031128026.1"/>
</dbReference>
<evidence type="ECO:0000256" key="1">
    <source>
        <dbReference type="SAM" id="Phobius"/>
    </source>
</evidence>
<keyword evidence="1" id="KW-0472">Membrane</keyword>
<keyword evidence="1" id="KW-1133">Transmembrane helix</keyword>
<dbReference type="KEGG" id="pgri:PgNI_08024"/>
<keyword evidence="2" id="KW-1185">Reference proteome</keyword>
<reference evidence="2 3" key="1">
    <citation type="journal article" date="2019" name="Mol. Biol. Evol.">
        <title>Blast fungal genomes show frequent chromosomal changes, gene gains and losses, and effector gene turnover.</title>
        <authorList>
            <person name="Gomez Luciano L.B."/>
            <person name="Jason Tsai I."/>
            <person name="Chuma I."/>
            <person name="Tosa Y."/>
            <person name="Chen Y.H."/>
            <person name="Li J.Y."/>
            <person name="Li M.Y."/>
            <person name="Jade Lu M.Y."/>
            <person name="Nakayashiki H."/>
            <person name="Li W.H."/>
        </authorList>
    </citation>
    <scope>NUCLEOTIDE SEQUENCE [LARGE SCALE GENOMIC DNA]</scope>
    <source>
        <strain evidence="2 3">NI907</strain>
    </source>
</reference>
<sequence>MHKLNTLFSTSHTISTGITAAAFEFWASLGVVALGYRNYYIAQRKLKITENKFTKPPPSALRFITSPQLFAQYHSKPNPYAIANPRDAIYTIVEGAFNAVCQQFKEVIFLARLLRRGWCLGLNKASRFCIKTCMGTGALVTRDNGVLPRYGGCRIRRGGFD</sequence>
<proteinExistence type="predicted"/>
<dbReference type="AlphaFoldDB" id="A0A6P8AWI8"/>
<keyword evidence="1" id="KW-0812">Transmembrane</keyword>
<reference evidence="3" key="3">
    <citation type="submission" date="2025-08" db="UniProtKB">
        <authorList>
            <consortium name="RefSeq"/>
        </authorList>
    </citation>
    <scope>IDENTIFICATION</scope>
    <source>
        <strain evidence="3">NI907</strain>
    </source>
</reference>
<name>A0A6P8AWI8_PYRGI</name>
<evidence type="ECO:0000313" key="2">
    <source>
        <dbReference type="Proteomes" id="UP000515153"/>
    </source>
</evidence>